<sequence length="76" mass="8463">RISPNIVSALKTFFMAGQLDKSNRFTAKEIVSELQEIAKNGEISEDDEIPMEQAIKSWISRFSKSSKELSAAETLA</sequence>
<gene>
    <name evidence="1" type="ORF">GMARGA_LOCUS21933</name>
</gene>
<protein>
    <submittedName>
        <fullName evidence="1">3163_t:CDS:1</fullName>
    </submittedName>
</protein>
<evidence type="ECO:0000313" key="1">
    <source>
        <dbReference type="EMBL" id="CAG8795178.1"/>
    </source>
</evidence>
<proteinExistence type="predicted"/>
<reference evidence="1 2" key="1">
    <citation type="submission" date="2021-06" db="EMBL/GenBank/DDBJ databases">
        <authorList>
            <person name="Kallberg Y."/>
            <person name="Tangrot J."/>
            <person name="Rosling A."/>
        </authorList>
    </citation>
    <scope>NUCLEOTIDE SEQUENCE [LARGE SCALE GENOMIC DNA]</scope>
    <source>
        <strain evidence="1 2">120-4 pot B 10/14</strain>
    </source>
</reference>
<name>A0ABN7VRH6_GIGMA</name>
<keyword evidence="2" id="KW-1185">Reference proteome</keyword>
<dbReference type="EMBL" id="CAJVQB010020712">
    <property type="protein sequence ID" value="CAG8795178.1"/>
    <property type="molecule type" value="Genomic_DNA"/>
</dbReference>
<accession>A0ABN7VRH6</accession>
<comment type="caution">
    <text evidence="1">The sequence shown here is derived from an EMBL/GenBank/DDBJ whole genome shotgun (WGS) entry which is preliminary data.</text>
</comment>
<dbReference type="Proteomes" id="UP000789901">
    <property type="component" value="Unassembled WGS sequence"/>
</dbReference>
<feature type="non-terminal residue" evidence="1">
    <location>
        <position position="1"/>
    </location>
</feature>
<organism evidence="1 2">
    <name type="scientific">Gigaspora margarita</name>
    <dbReference type="NCBI Taxonomy" id="4874"/>
    <lineage>
        <taxon>Eukaryota</taxon>
        <taxon>Fungi</taxon>
        <taxon>Fungi incertae sedis</taxon>
        <taxon>Mucoromycota</taxon>
        <taxon>Glomeromycotina</taxon>
        <taxon>Glomeromycetes</taxon>
        <taxon>Diversisporales</taxon>
        <taxon>Gigasporaceae</taxon>
        <taxon>Gigaspora</taxon>
    </lineage>
</organism>
<evidence type="ECO:0000313" key="2">
    <source>
        <dbReference type="Proteomes" id="UP000789901"/>
    </source>
</evidence>